<organism evidence="3 4">
    <name type="scientific">Lysinibacillus piscis</name>
    <dbReference type="NCBI Taxonomy" id="2518931"/>
    <lineage>
        <taxon>Bacteria</taxon>
        <taxon>Bacillati</taxon>
        <taxon>Bacillota</taxon>
        <taxon>Bacilli</taxon>
        <taxon>Bacillales</taxon>
        <taxon>Bacillaceae</taxon>
        <taxon>Lysinibacillus</taxon>
    </lineage>
</organism>
<reference evidence="3" key="1">
    <citation type="submission" date="2022-08" db="EMBL/GenBank/DDBJ databases">
        <title>Draft genome sequence of Lysinibacillus sp. strain KH24.</title>
        <authorList>
            <person name="Kanbe H."/>
            <person name="Itoh H."/>
        </authorList>
    </citation>
    <scope>NUCLEOTIDE SEQUENCE</scope>
    <source>
        <strain evidence="3">KH24</strain>
    </source>
</reference>
<comment type="caution">
    <text evidence="3">The sequence shown here is derived from an EMBL/GenBank/DDBJ whole genome shotgun (WGS) entry which is preliminary data.</text>
</comment>
<dbReference type="InterPro" id="IPR013538">
    <property type="entry name" value="ASHA1/2-like_C"/>
</dbReference>
<dbReference type="CDD" id="cd07814">
    <property type="entry name" value="SRPBCC_CalC_Aha1-like"/>
    <property type="match status" value="1"/>
</dbReference>
<dbReference type="EMBL" id="BRZA01000002">
    <property type="protein sequence ID" value="GLC88595.1"/>
    <property type="molecule type" value="Genomic_DNA"/>
</dbReference>
<evidence type="ECO:0000256" key="1">
    <source>
        <dbReference type="ARBA" id="ARBA00006817"/>
    </source>
</evidence>
<evidence type="ECO:0000259" key="2">
    <source>
        <dbReference type="Pfam" id="PF08327"/>
    </source>
</evidence>
<accession>A0ABQ5NK04</accession>
<sequence length="136" mass="15647">MDNGRVVGQTKSVGFQIGVRRTFPISQEKAWQLITSEEGLHLWLGEGANVILQAGQHYMTKTGEGEIRIVKPLQQLRLTWQTEGWEKPSTIQIRIISQASDKTTISFHQEKLPNQEAREVMKRHWETVLEGIQERL</sequence>
<proteinExistence type="inferred from homology"/>
<keyword evidence="4" id="KW-1185">Reference proteome</keyword>
<dbReference type="InterPro" id="IPR023393">
    <property type="entry name" value="START-like_dom_sf"/>
</dbReference>
<dbReference type="Proteomes" id="UP001065593">
    <property type="component" value="Unassembled WGS sequence"/>
</dbReference>
<dbReference type="SUPFAM" id="SSF55961">
    <property type="entry name" value="Bet v1-like"/>
    <property type="match status" value="1"/>
</dbReference>
<name>A0ABQ5NK04_9BACI</name>
<dbReference type="Pfam" id="PF08327">
    <property type="entry name" value="AHSA1"/>
    <property type="match status" value="1"/>
</dbReference>
<dbReference type="RefSeq" id="WP_264988358.1">
    <property type="nucleotide sequence ID" value="NZ_BRZA01000002.1"/>
</dbReference>
<comment type="similarity">
    <text evidence="1">Belongs to the AHA1 family.</text>
</comment>
<feature type="domain" description="Activator of Hsp90 ATPase homologue 1/2-like C-terminal" evidence="2">
    <location>
        <begin position="26"/>
        <end position="135"/>
    </location>
</feature>
<gene>
    <name evidence="3" type="ORF">LYSBPC_17220</name>
</gene>
<evidence type="ECO:0000313" key="3">
    <source>
        <dbReference type="EMBL" id="GLC88595.1"/>
    </source>
</evidence>
<dbReference type="Gene3D" id="3.30.530.20">
    <property type="match status" value="1"/>
</dbReference>
<protein>
    <recommendedName>
        <fullName evidence="2">Activator of Hsp90 ATPase homologue 1/2-like C-terminal domain-containing protein</fullName>
    </recommendedName>
</protein>
<evidence type="ECO:0000313" key="4">
    <source>
        <dbReference type="Proteomes" id="UP001065593"/>
    </source>
</evidence>